<evidence type="ECO:0000256" key="2">
    <source>
        <dbReference type="SAM" id="Phobius"/>
    </source>
</evidence>
<keyword evidence="2" id="KW-0812">Transmembrane</keyword>
<keyword evidence="3" id="KW-0732">Signal</keyword>
<proteinExistence type="predicted"/>
<protein>
    <submittedName>
        <fullName evidence="4">Uncharacterized protein</fullName>
    </submittedName>
</protein>
<accession>A0A2H3J3T7</accession>
<feature type="compositionally biased region" description="Polar residues" evidence="1">
    <location>
        <begin position="140"/>
        <end position="149"/>
    </location>
</feature>
<keyword evidence="2" id="KW-0472">Membrane</keyword>
<dbReference type="AlphaFoldDB" id="A0A2H3J3T7"/>
<dbReference type="EMBL" id="KB467898">
    <property type="protein sequence ID" value="PCH36910.1"/>
    <property type="molecule type" value="Genomic_DNA"/>
</dbReference>
<evidence type="ECO:0000256" key="3">
    <source>
        <dbReference type="SAM" id="SignalP"/>
    </source>
</evidence>
<keyword evidence="5" id="KW-1185">Reference proteome</keyword>
<feature type="compositionally biased region" description="Polar residues" evidence="1">
    <location>
        <begin position="77"/>
        <end position="94"/>
    </location>
</feature>
<feature type="chain" id="PRO_5013561236" evidence="3">
    <location>
        <begin position="33"/>
        <end position="740"/>
    </location>
</feature>
<evidence type="ECO:0000313" key="4">
    <source>
        <dbReference type="EMBL" id="PCH36910.1"/>
    </source>
</evidence>
<evidence type="ECO:0000313" key="5">
    <source>
        <dbReference type="Proteomes" id="UP000218811"/>
    </source>
</evidence>
<feature type="compositionally biased region" description="Low complexity" evidence="1">
    <location>
        <begin position="593"/>
        <end position="608"/>
    </location>
</feature>
<dbReference type="OrthoDB" id="2804493at2759"/>
<feature type="signal peptide" evidence="3">
    <location>
        <begin position="1"/>
        <end position="32"/>
    </location>
</feature>
<reference evidence="4 5" key="1">
    <citation type="journal article" date="2012" name="Science">
        <title>The Paleozoic origin of enzymatic lignin decomposition reconstructed from 31 fungal genomes.</title>
        <authorList>
            <person name="Floudas D."/>
            <person name="Binder M."/>
            <person name="Riley R."/>
            <person name="Barry K."/>
            <person name="Blanchette R.A."/>
            <person name="Henrissat B."/>
            <person name="Martinez A.T."/>
            <person name="Otillar R."/>
            <person name="Spatafora J.W."/>
            <person name="Yadav J.S."/>
            <person name="Aerts A."/>
            <person name="Benoit I."/>
            <person name="Boyd A."/>
            <person name="Carlson A."/>
            <person name="Copeland A."/>
            <person name="Coutinho P.M."/>
            <person name="de Vries R.P."/>
            <person name="Ferreira P."/>
            <person name="Findley K."/>
            <person name="Foster B."/>
            <person name="Gaskell J."/>
            <person name="Glotzer D."/>
            <person name="Gorecki P."/>
            <person name="Heitman J."/>
            <person name="Hesse C."/>
            <person name="Hori C."/>
            <person name="Igarashi K."/>
            <person name="Jurgens J.A."/>
            <person name="Kallen N."/>
            <person name="Kersten P."/>
            <person name="Kohler A."/>
            <person name="Kuees U."/>
            <person name="Kumar T.K.A."/>
            <person name="Kuo A."/>
            <person name="LaButti K."/>
            <person name="Larrondo L.F."/>
            <person name="Lindquist E."/>
            <person name="Ling A."/>
            <person name="Lombard V."/>
            <person name="Lucas S."/>
            <person name="Lundell T."/>
            <person name="Martin R."/>
            <person name="McLaughlin D.J."/>
            <person name="Morgenstern I."/>
            <person name="Morin E."/>
            <person name="Murat C."/>
            <person name="Nagy L.G."/>
            <person name="Nolan M."/>
            <person name="Ohm R.A."/>
            <person name="Patyshakuliyeva A."/>
            <person name="Rokas A."/>
            <person name="Ruiz-Duenas F.J."/>
            <person name="Sabat G."/>
            <person name="Salamov A."/>
            <person name="Samejima M."/>
            <person name="Schmutz J."/>
            <person name="Slot J.C."/>
            <person name="St John F."/>
            <person name="Stenlid J."/>
            <person name="Sun H."/>
            <person name="Sun S."/>
            <person name="Syed K."/>
            <person name="Tsang A."/>
            <person name="Wiebenga A."/>
            <person name="Young D."/>
            <person name="Pisabarro A."/>
            <person name="Eastwood D.C."/>
            <person name="Martin F."/>
            <person name="Cullen D."/>
            <person name="Grigoriev I.V."/>
            <person name="Hibbett D.S."/>
        </authorList>
    </citation>
    <scope>NUCLEOTIDE SEQUENCE [LARGE SCALE GENOMIC DNA]</scope>
    <source>
        <strain evidence="4 5">MD-104</strain>
    </source>
</reference>
<sequence length="740" mass="78569">MMSTSPSRSCWPCGPAAARWILFALMVSQALAAPTHQLVRRDGAGPAAVAIWVPIASVALLATAGAVFYLRFRKRSPSTGPARQPATTQATSRPTLGVRIRHWSSRPVNVRGSGPRELTAEQLAGGPAPAQRNRRRRPGSTASTRSTRSLPIYMKEPGEQEVVVFRGQEDSEDGPRINVVLPPVQEGNEREAQHSIDIHASVMSLAEQDTPLLQDEASAQERPAGELTPDPPAPPAIRASMETVGGASSEERLMPVEERGPAPPYMETMHSIADSGIAFTESTEDNHDASGTDSARPSTMQRNSTLRGITALRPGLFGRSEPSVASPAPPPDSSNNRLSHLLHMFTPGQRAQQSAPPVPSPLGDETRRRSRGATVAGLPSASSPPPHPYRTHRPSGSAGSSSALSAVFRTRSNTSASAADRLRSPSMLSLHSISSPLTHTVVRTELTYPRTGPTPEQMKLIASVDSFKRFGVPYGPDAVAYAASTSRLSLQPPPPVFEEVVRASSDDASGVSEAMETPAESPIVQDSPPPAALSEQQSEPPDGVLDQEPELSAHPEDGDVPAEQPQESHEEAHDDEESLAQAETPAEEESRDSQGQQESPQQESTTKPTPTPKPLTAEDVKKILRAPIPPASFKGVSPLSPMRPGSRASLNSHSTFMTVETFETAEESLGSGTRPGTPGKLTITVTGASAPPSEVDAQSVKAESSSMVTPRVATRPLQDETETMTIVAPASPVTEQTEVF</sequence>
<feature type="region of interest" description="Disordered" evidence="1">
    <location>
        <begin position="502"/>
        <end position="651"/>
    </location>
</feature>
<feature type="region of interest" description="Disordered" evidence="1">
    <location>
        <begin position="217"/>
        <end position="261"/>
    </location>
</feature>
<feature type="transmembrane region" description="Helical" evidence="2">
    <location>
        <begin position="48"/>
        <end position="70"/>
    </location>
</feature>
<gene>
    <name evidence="4" type="ORF">WOLCODRAFT_140638</name>
</gene>
<feature type="compositionally biased region" description="Low complexity" evidence="1">
    <location>
        <begin position="395"/>
        <end position="404"/>
    </location>
</feature>
<feature type="region of interest" description="Disordered" evidence="1">
    <location>
        <begin position="76"/>
        <end position="149"/>
    </location>
</feature>
<keyword evidence="2" id="KW-1133">Transmembrane helix</keyword>
<name>A0A2H3J3T7_WOLCO</name>
<dbReference type="Proteomes" id="UP000218811">
    <property type="component" value="Unassembled WGS sequence"/>
</dbReference>
<dbReference type="OMA" id="TEFTYPR"/>
<feature type="region of interest" description="Disordered" evidence="1">
    <location>
        <begin position="275"/>
        <end position="404"/>
    </location>
</feature>
<dbReference type="STRING" id="742152.A0A2H3J3T7"/>
<feature type="compositionally biased region" description="Polar residues" evidence="1">
    <location>
        <begin position="291"/>
        <end position="307"/>
    </location>
</feature>
<evidence type="ECO:0000256" key="1">
    <source>
        <dbReference type="SAM" id="MobiDB-lite"/>
    </source>
</evidence>
<feature type="region of interest" description="Disordered" evidence="1">
    <location>
        <begin position="687"/>
        <end position="723"/>
    </location>
</feature>
<organism evidence="4 5">
    <name type="scientific">Wolfiporia cocos (strain MD-104)</name>
    <name type="common">Brown rot fungus</name>
    <dbReference type="NCBI Taxonomy" id="742152"/>
    <lineage>
        <taxon>Eukaryota</taxon>
        <taxon>Fungi</taxon>
        <taxon>Dikarya</taxon>
        <taxon>Basidiomycota</taxon>
        <taxon>Agaricomycotina</taxon>
        <taxon>Agaricomycetes</taxon>
        <taxon>Polyporales</taxon>
        <taxon>Phaeolaceae</taxon>
        <taxon>Wolfiporia</taxon>
    </lineage>
</organism>
<feature type="compositionally biased region" description="Basic and acidic residues" evidence="1">
    <location>
        <begin position="249"/>
        <end position="260"/>
    </location>
</feature>